<protein>
    <submittedName>
        <fullName evidence="1">Uncharacterized protein</fullName>
    </submittedName>
</protein>
<dbReference type="EMBL" id="JAPWTJ010003005">
    <property type="protein sequence ID" value="KAJ8963700.1"/>
    <property type="molecule type" value="Genomic_DNA"/>
</dbReference>
<organism evidence="1 2">
    <name type="scientific">Molorchus minor</name>
    <dbReference type="NCBI Taxonomy" id="1323400"/>
    <lineage>
        <taxon>Eukaryota</taxon>
        <taxon>Metazoa</taxon>
        <taxon>Ecdysozoa</taxon>
        <taxon>Arthropoda</taxon>
        <taxon>Hexapoda</taxon>
        <taxon>Insecta</taxon>
        <taxon>Pterygota</taxon>
        <taxon>Neoptera</taxon>
        <taxon>Endopterygota</taxon>
        <taxon>Coleoptera</taxon>
        <taxon>Polyphaga</taxon>
        <taxon>Cucujiformia</taxon>
        <taxon>Chrysomeloidea</taxon>
        <taxon>Cerambycidae</taxon>
        <taxon>Lamiinae</taxon>
        <taxon>Monochamini</taxon>
        <taxon>Molorchus</taxon>
    </lineage>
</organism>
<evidence type="ECO:0000313" key="2">
    <source>
        <dbReference type="Proteomes" id="UP001162164"/>
    </source>
</evidence>
<dbReference type="Proteomes" id="UP001162164">
    <property type="component" value="Unassembled WGS sequence"/>
</dbReference>
<evidence type="ECO:0000313" key="1">
    <source>
        <dbReference type="EMBL" id="KAJ8963700.1"/>
    </source>
</evidence>
<gene>
    <name evidence="1" type="ORF">NQ317_009788</name>
</gene>
<keyword evidence="2" id="KW-1185">Reference proteome</keyword>
<comment type="caution">
    <text evidence="1">The sequence shown here is derived from an EMBL/GenBank/DDBJ whole genome shotgun (WGS) entry which is preliminary data.</text>
</comment>
<reference evidence="1" key="1">
    <citation type="journal article" date="2023" name="Insect Mol. Biol.">
        <title>Genome sequencing provides insights into the evolution of gene families encoding plant cell wall-degrading enzymes in longhorned beetles.</title>
        <authorList>
            <person name="Shin N.R."/>
            <person name="Okamura Y."/>
            <person name="Kirsch R."/>
            <person name="Pauchet Y."/>
        </authorList>
    </citation>
    <scope>NUCLEOTIDE SEQUENCE</scope>
    <source>
        <strain evidence="1">MMC_N1</strain>
    </source>
</reference>
<accession>A0ABQ9IS22</accession>
<proteinExistence type="predicted"/>
<name>A0ABQ9IS22_9CUCU</name>
<sequence length="171" mass="19383">MGKPEEEHEVLRPIVEEIRTTQTTTTTTVGSKEIIPVNKIKVPEEATAALLGFYRCIRSLGGKILPYLAASLHDGLFWTDNFIASEFYASSENLEEAHMCHAPKNLNFVKIAVTPLCLKALDLYHKGGVNLSYGKDRLRMLRHWKPERMNCYRNDSTLQAHFSKAIIQGEH</sequence>